<keyword evidence="2" id="KW-0539">Nucleus</keyword>
<dbReference type="PANTHER" id="PTHR12585:SF70">
    <property type="entry name" value="RAD21_REC8 N TERMINAL DOMAIN PROTEIN (AFU_ORTHOLOGUE AFUA_6G02900)"/>
    <property type="match status" value="1"/>
</dbReference>
<gene>
    <name evidence="5" type="primary">rec8</name>
    <name evidence="5" type="ORF">SLS59_006050</name>
</gene>
<organism evidence="5 6">
    <name type="scientific">Nothophoma quercina</name>
    <dbReference type="NCBI Taxonomy" id="749835"/>
    <lineage>
        <taxon>Eukaryota</taxon>
        <taxon>Fungi</taxon>
        <taxon>Dikarya</taxon>
        <taxon>Ascomycota</taxon>
        <taxon>Pezizomycotina</taxon>
        <taxon>Dothideomycetes</taxon>
        <taxon>Pleosporomycetidae</taxon>
        <taxon>Pleosporales</taxon>
        <taxon>Pleosporineae</taxon>
        <taxon>Didymellaceae</taxon>
        <taxon>Nothophoma</taxon>
    </lineage>
</organism>
<protein>
    <submittedName>
        <fullName evidence="5">R8 protein</fullName>
    </submittedName>
</protein>
<dbReference type="CDD" id="cd21789">
    <property type="entry name" value="Rad21_Rec8_M_SpRec8p-like"/>
    <property type="match status" value="1"/>
</dbReference>
<dbReference type="Proteomes" id="UP001521222">
    <property type="component" value="Unassembled WGS sequence"/>
</dbReference>
<evidence type="ECO:0000259" key="4">
    <source>
        <dbReference type="Pfam" id="PF04825"/>
    </source>
</evidence>
<feature type="domain" description="Rad21/Rec8-like protein N-terminal" evidence="4">
    <location>
        <begin position="17"/>
        <end position="119"/>
    </location>
</feature>
<feature type="region of interest" description="Disordered" evidence="3">
    <location>
        <begin position="707"/>
        <end position="758"/>
    </location>
</feature>
<evidence type="ECO:0000256" key="3">
    <source>
        <dbReference type="SAM" id="MobiDB-lite"/>
    </source>
</evidence>
<feature type="region of interest" description="Disordered" evidence="3">
    <location>
        <begin position="418"/>
        <end position="474"/>
    </location>
</feature>
<evidence type="ECO:0000313" key="6">
    <source>
        <dbReference type="Proteomes" id="UP001521222"/>
    </source>
</evidence>
<sequence length="758" mass="82125">MKVSFEFRLVDSRADDTVLTNRKYGVATVWLVATLGSKSSLKRITRKQMLDVDVAKACKTIVDPAAPMALRLQGNLLYGVSRVYLQQCGYVLSDAQSAHNIMMLMLRTVKNHALDPDAGKVRPEQLILPDDPSFLPDFILPPQELLADLDLGLNLDLPRSGESQSLTPFGSQHSSHSSHVAGYGLVLPSSSPNRPAGVGLEGDNGTQGGNDFVDVDNLLQLNEPDFMFGEDGDMIEFTPGQPALATPAVVEGAPMPSDAGASAKVGQVHEEGQQAGDQGLIGNQMDMDLPVYSDDLPEVGASSSAVDQQQSERPEVIELSSSVAALMGRKKRTGKVLPKDTRLELRNAEILGWNTNYLKNMKEVAHSKNQHRSQQQAKKNAEHYVWGAGIGGLGQDFFGARGPLNQFMGDSLFEMFTGRSRNPTATPKRDRDSGIDEATQREASRKRQKTIESEEEEVGRGQDDEGPSLLGGDEDVELPREAVSALDDQQIFSAMPWNISASKRGSSAIPHSARVTVMSEQGRQGSRAGSRMVSASPLLRRSTGHPGDFEALQSLDSDVLGGDEFAYAAPTSDPAKAEQAITEPSVRVREALSAEGENFFAFVADAIAEKRCGALDYLAEMPDEDQLGPVEVEQVTFEELLPPPETNKMTACQGFLMLLSLGMKGMLNVQQPAAFENITLELTEKAKAMQIIQINDAEEHRNGDMEDVLGEDEQDSATEAGNDEHEPEPDDAHFEEQMAAGHVTAGADDDHESLYGSH</sequence>
<comment type="subcellular location">
    <subcellularLocation>
        <location evidence="1">Nucleus</location>
    </subcellularLocation>
</comment>
<feature type="compositionally biased region" description="Basic and acidic residues" evidence="3">
    <location>
        <begin position="427"/>
        <end position="463"/>
    </location>
</feature>
<feature type="compositionally biased region" description="Acidic residues" evidence="3">
    <location>
        <begin position="707"/>
        <end position="716"/>
    </location>
</feature>
<name>A0ABR3R6J3_9PLEO</name>
<reference evidence="5 6" key="1">
    <citation type="submission" date="2024-02" db="EMBL/GenBank/DDBJ databases">
        <title>De novo assembly and annotation of 12 fungi associated with fruit tree decline syndrome in Ontario, Canada.</title>
        <authorList>
            <person name="Sulman M."/>
            <person name="Ellouze W."/>
            <person name="Ilyukhin E."/>
        </authorList>
    </citation>
    <scope>NUCLEOTIDE SEQUENCE [LARGE SCALE GENOMIC DNA]</scope>
    <source>
        <strain evidence="5 6">M97-236</strain>
    </source>
</reference>
<dbReference type="Pfam" id="PF04825">
    <property type="entry name" value="Rad21_Rec8_N"/>
    <property type="match status" value="1"/>
</dbReference>
<comment type="caution">
    <text evidence="5">The sequence shown here is derived from an EMBL/GenBank/DDBJ whole genome shotgun (WGS) entry which is preliminary data.</text>
</comment>
<proteinExistence type="predicted"/>
<dbReference type="EMBL" id="JAKIXB020000019">
    <property type="protein sequence ID" value="KAL1599977.1"/>
    <property type="molecule type" value="Genomic_DNA"/>
</dbReference>
<evidence type="ECO:0000256" key="2">
    <source>
        <dbReference type="ARBA" id="ARBA00023242"/>
    </source>
</evidence>
<dbReference type="PANTHER" id="PTHR12585">
    <property type="entry name" value="SCC1 / RAD21 FAMILY MEMBER"/>
    <property type="match status" value="1"/>
</dbReference>
<evidence type="ECO:0000313" key="5">
    <source>
        <dbReference type="EMBL" id="KAL1599977.1"/>
    </source>
</evidence>
<keyword evidence="6" id="KW-1185">Reference proteome</keyword>
<accession>A0ABR3R6J3</accession>
<dbReference type="InterPro" id="IPR039781">
    <property type="entry name" value="Rad21/Rec8-like"/>
</dbReference>
<evidence type="ECO:0000256" key="1">
    <source>
        <dbReference type="ARBA" id="ARBA00004123"/>
    </source>
</evidence>
<dbReference type="InterPro" id="IPR006910">
    <property type="entry name" value="Rad21_Rec8_N"/>
</dbReference>